<dbReference type="EMBL" id="FQUU01000001">
    <property type="protein sequence ID" value="SHE30262.1"/>
    <property type="molecule type" value="Genomic_DNA"/>
</dbReference>
<evidence type="ECO:0000256" key="4">
    <source>
        <dbReference type="ARBA" id="ARBA00022833"/>
    </source>
</evidence>
<dbReference type="SUPFAM" id="SSF53213">
    <property type="entry name" value="LigB-like"/>
    <property type="match status" value="1"/>
</dbReference>
<sequence>MRRKLFIKTILKGVVGMTTLSSFRSFTNNLDQQEQLMPVLFIGHGSPMNGIEDTEFSRRWTQMAKEIPTPKAVLVISAHWFTKGTQITAMDFPRTIHDFGGFPQELFDVQYKAPGNPVLAKETAALLHSAHVDLDHDWGLDHGAWTVVRHMYPEANIPVLQLSIDYTKGPQYHYDLAKELNALRKKGVLIIGSGNMVHNLRMVAWDKLNDPEYAYDWTIKMNDKFKELIQSGDHKPLINYNSLGREAMLAIPTPEHYLPLMYTLGLKNNKDEVSVFNDKAVGGSLTMTSVKLG</sequence>
<evidence type="ECO:0000259" key="6">
    <source>
        <dbReference type="Pfam" id="PF02900"/>
    </source>
</evidence>
<keyword evidence="8" id="KW-1185">Reference proteome</keyword>
<dbReference type="NCBIfam" id="NF007914">
    <property type="entry name" value="PRK10628.1"/>
    <property type="match status" value="1"/>
</dbReference>
<evidence type="ECO:0000313" key="7">
    <source>
        <dbReference type="EMBL" id="SHE30262.1"/>
    </source>
</evidence>
<dbReference type="GO" id="GO:0008198">
    <property type="term" value="F:ferrous iron binding"/>
    <property type="evidence" value="ECO:0007669"/>
    <property type="project" value="InterPro"/>
</dbReference>
<evidence type="ECO:0000256" key="2">
    <source>
        <dbReference type="ARBA" id="ARBA00007581"/>
    </source>
</evidence>
<dbReference type="PANTHER" id="PTHR30096:SF0">
    <property type="entry name" value="4,5-DOPA DIOXYGENASE EXTRADIOL-LIKE PROTEIN"/>
    <property type="match status" value="1"/>
</dbReference>
<evidence type="ECO:0000256" key="5">
    <source>
        <dbReference type="ARBA" id="ARBA00023002"/>
    </source>
</evidence>
<dbReference type="GO" id="GO:0016702">
    <property type="term" value="F:oxidoreductase activity, acting on single donors with incorporation of molecular oxygen, incorporation of two atoms of oxygen"/>
    <property type="evidence" value="ECO:0007669"/>
    <property type="project" value="UniProtKB-ARBA"/>
</dbReference>
<dbReference type="Proteomes" id="UP000184048">
    <property type="component" value="Unassembled WGS sequence"/>
</dbReference>
<comment type="cofactor">
    <cofactor evidence="1">
        <name>Zn(2+)</name>
        <dbReference type="ChEBI" id="CHEBI:29105"/>
    </cofactor>
</comment>
<dbReference type="InterPro" id="IPR004183">
    <property type="entry name" value="Xdiol_dOase_suB"/>
</dbReference>
<dbReference type="RefSeq" id="WP_245792982.1">
    <property type="nucleotide sequence ID" value="NZ_FQUU01000001.1"/>
</dbReference>
<dbReference type="GO" id="GO:0008270">
    <property type="term" value="F:zinc ion binding"/>
    <property type="evidence" value="ECO:0007669"/>
    <property type="project" value="InterPro"/>
</dbReference>
<gene>
    <name evidence="7" type="ORF">SAMN02745131_00077</name>
</gene>
<keyword evidence="5" id="KW-0560">Oxidoreductase</keyword>
<comment type="similarity">
    <text evidence="2">Belongs to the DODA-type extradiol aromatic ring-opening dioxygenase family.</text>
</comment>
<evidence type="ECO:0000313" key="8">
    <source>
        <dbReference type="Proteomes" id="UP000184048"/>
    </source>
</evidence>
<dbReference type="CDD" id="cd07363">
    <property type="entry name" value="45_DOPA_Dioxygenase"/>
    <property type="match status" value="1"/>
</dbReference>
<dbReference type="Gene3D" id="3.40.830.10">
    <property type="entry name" value="LigB-like"/>
    <property type="match status" value="1"/>
</dbReference>
<reference evidence="7 8" key="1">
    <citation type="submission" date="2016-11" db="EMBL/GenBank/DDBJ databases">
        <authorList>
            <person name="Jaros S."/>
            <person name="Januszkiewicz K."/>
            <person name="Wedrychowicz H."/>
        </authorList>
    </citation>
    <scope>NUCLEOTIDE SEQUENCE [LARGE SCALE GENOMIC DNA]</scope>
    <source>
        <strain evidence="7 8">DSM 18119</strain>
    </source>
</reference>
<name>A0A1M4SDM4_9BACT</name>
<evidence type="ECO:0000256" key="1">
    <source>
        <dbReference type="ARBA" id="ARBA00001947"/>
    </source>
</evidence>
<dbReference type="STRING" id="1121884.SAMN02745131_00077"/>
<dbReference type="PIRSF" id="PIRSF006157">
    <property type="entry name" value="Doxgns_DODA"/>
    <property type="match status" value="1"/>
</dbReference>
<dbReference type="AlphaFoldDB" id="A0A1M4SDM4"/>
<dbReference type="Pfam" id="PF02900">
    <property type="entry name" value="LigB"/>
    <property type="match status" value="1"/>
</dbReference>
<proteinExistence type="inferred from homology"/>
<protein>
    <submittedName>
        <fullName evidence="7">Aromatic ring-opening dioxygenase, catalytic subunit, LigB family</fullName>
    </submittedName>
</protein>
<accession>A0A1M4SDM4</accession>
<organism evidence="7 8">
    <name type="scientific">Flavisolibacter ginsengisoli DSM 18119</name>
    <dbReference type="NCBI Taxonomy" id="1121884"/>
    <lineage>
        <taxon>Bacteria</taxon>
        <taxon>Pseudomonadati</taxon>
        <taxon>Bacteroidota</taxon>
        <taxon>Chitinophagia</taxon>
        <taxon>Chitinophagales</taxon>
        <taxon>Chitinophagaceae</taxon>
        <taxon>Flavisolibacter</taxon>
    </lineage>
</organism>
<dbReference type="PANTHER" id="PTHR30096">
    <property type="entry name" value="4,5-DOPA DIOXYGENASE EXTRADIOL-LIKE PROTEIN"/>
    <property type="match status" value="1"/>
</dbReference>
<dbReference type="InterPro" id="IPR014436">
    <property type="entry name" value="Extradiol_dOase_DODA"/>
</dbReference>
<keyword evidence="7" id="KW-0223">Dioxygenase</keyword>
<feature type="domain" description="Extradiol ring-cleavage dioxygenase class III enzyme subunit B" evidence="6">
    <location>
        <begin position="53"/>
        <end position="269"/>
    </location>
</feature>
<evidence type="ECO:0000256" key="3">
    <source>
        <dbReference type="ARBA" id="ARBA00022723"/>
    </source>
</evidence>
<keyword evidence="4" id="KW-0862">Zinc</keyword>
<keyword evidence="3" id="KW-0479">Metal-binding</keyword>